<dbReference type="PANTHER" id="PTHR10434">
    <property type="entry name" value="1-ACYL-SN-GLYCEROL-3-PHOSPHATE ACYLTRANSFERASE"/>
    <property type="match status" value="1"/>
</dbReference>
<dbReference type="SMART" id="SM00563">
    <property type="entry name" value="PlsC"/>
    <property type="match status" value="1"/>
</dbReference>
<evidence type="ECO:0000313" key="5">
    <source>
        <dbReference type="EMBL" id="MDT7831837.1"/>
    </source>
</evidence>
<dbReference type="Proteomes" id="UP001257277">
    <property type="component" value="Unassembled WGS sequence"/>
</dbReference>
<dbReference type="EMBL" id="JAVTTO010000002">
    <property type="protein sequence ID" value="MDT7831837.1"/>
    <property type="molecule type" value="Genomic_DNA"/>
</dbReference>
<evidence type="ECO:0000313" key="6">
    <source>
        <dbReference type="Proteomes" id="UP001257277"/>
    </source>
</evidence>
<dbReference type="InterPro" id="IPR002123">
    <property type="entry name" value="Plipid/glycerol_acylTrfase"/>
</dbReference>
<dbReference type="GO" id="GO:0016746">
    <property type="term" value="F:acyltransferase activity"/>
    <property type="evidence" value="ECO:0007669"/>
    <property type="project" value="UniProtKB-KW"/>
</dbReference>
<sequence>MKGISKFIFTTILGWKIANDFPRGLKKYVIIAAPHTSWKDFPIAILARNVSGEKINFIGKDSLFKPPFGFFFRALGGAPVDRSKNNNLVDAIVDIFNSKEEFRLGLSPEGTRKKVNQWKTGFYYIAKGAKVPIVMATLDFGKKQVAISEPYYITDDMEKDFKHFHSFYEGVEGKHPELF</sequence>
<reference evidence="5 6" key="1">
    <citation type="submission" date="2023-09" db="EMBL/GenBank/DDBJ databases">
        <title>Novel taxa isolated from Blanes Bay.</title>
        <authorList>
            <person name="Rey-Velasco X."/>
            <person name="Lucena T."/>
        </authorList>
    </citation>
    <scope>NUCLEOTIDE SEQUENCE [LARGE SCALE GENOMIC DNA]</scope>
    <source>
        <strain evidence="5 6">S356</strain>
    </source>
</reference>
<accession>A0ABU3LFL0</accession>
<evidence type="ECO:0000256" key="1">
    <source>
        <dbReference type="ARBA" id="ARBA00005189"/>
    </source>
</evidence>
<proteinExistence type="predicted"/>
<protein>
    <submittedName>
        <fullName evidence="5">1-acyl-sn-glycerol-3-phosphate acyltransferase</fullName>
    </submittedName>
</protein>
<feature type="domain" description="Phospholipid/glycerol acyltransferase" evidence="4">
    <location>
        <begin position="29"/>
        <end position="141"/>
    </location>
</feature>
<dbReference type="Pfam" id="PF01553">
    <property type="entry name" value="Acyltransferase"/>
    <property type="match status" value="1"/>
</dbReference>
<dbReference type="RefSeq" id="WP_349241093.1">
    <property type="nucleotide sequence ID" value="NZ_JAVTTO010000002.1"/>
</dbReference>
<comment type="pathway">
    <text evidence="1">Lipid metabolism.</text>
</comment>
<organism evidence="5 6">
    <name type="scientific">Asprobacillus argus</name>
    <dbReference type="NCBI Taxonomy" id="3076534"/>
    <lineage>
        <taxon>Bacteria</taxon>
        <taxon>Pseudomonadati</taxon>
        <taxon>Bacteroidota</taxon>
        <taxon>Flavobacteriia</taxon>
        <taxon>Flavobacteriales</taxon>
        <taxon>Flavobacteriaceae</taxon>
        <taxon>Asprobacillus</taxon>
    </lineage>
</organism>
<evidence type="ECO:0000256" key="3">
    <source>
        <dbReference type="ARBA" id="ARBA00023315"/>
    </source>
</evidence>
<comment type="caution">
    <text evidence="5">The sequence shown here is derived from an EMBL/GenBank/DDBJ whole genome shotgun (WGS) entry which is preliminary data.</text>
</comment>
<dbReference type="SUPFAM" id="SSF69593">
    <property type="entry name" value="Glycerol-3-phosphate (1)-acyltransferase"/>
    <property type="match status" value="1"/>
</dbReference>
<evidence type="ECO:0000256" key="2">
    <source>
        <dbReference type="ARBA" id="ARBA00022679"/>
    </source>
</evidence>
<evidence type="ECO:0000259" key="4">
    <source>
        <dbReference type="SMART" id="SM00563"/>
    </source>
</evidence>
<keyword evidence="2" id="KW-0808">Transferase</keyword>
<dbReference type="PANTHER" id="PTHR10434:SF9">
    <property type="entry name" value="PHOSPHOLIPID_GLYCEROL ACYLTRANSFERASE DOMAIN-CONTAINING PROTEIN"/>
    <property type="match status" value="1"/>
</dbReference>
<keyword evidence="6" id="KW-1185">Reference proteome</keyword>
<gene>
    <name evidence="5" type="ORF">RQM59_05560</name>
</gene>
<keyword evidence="3 5" id="KW-0012">Acyltransferase</keyword>
<name>A0ABU3LFL0_9FLAO</name>